<dbReference type="EC" id="4.3.2.7" evidence="2"/>
<evidence type="ECO:0000256" key="3">
    <source>
        <dbReference type="ARBA" id="ARBA00023239"/>
    </source>
</evidence>
<dbReference type="EMBL" id="JAIZAY010000003">
    <property type="protein sequence ID" value="KAJ8045243.1"/>
    <property type="molecule type" value="Genomic_DNA"/>
</dbReference>
<accession>A0A9Q1CH81</accession>
<dbReference type="InterPro" id="IPR013024">
    <property type="entry name" value="GGCT-like"/>
</dbReference>
<dbReference type="PANTHER" id="PTHR12192:SF2">
    <property type="entry name" value="GLUTATHIONE-SPECIFIC GAMMA-GLUTAMYLCYCLOTRANSFERASE 2"/>
    <property type="match status" value="1"/>
</dbReference>
<reference evidence="7" key="1">
    <citation type="submission" date="2021-10" db="EMBL/GenBank/DDBJ databases">
        <title>Tropical sea cucumber genome reveals ecological adaptation and Cuvierian tubules defense mechanism.</title>
        <authorList>
            <person name="Chen T."/>
        </authorList>
    </citation>
    <scope>NUCLEOTIDE SEQUENCE</scope>
    <source>
        <strain evidence="7">Nanhai2018</strain>
        <tissue evidence="7">Muscle</tissue>
    </source>
</reference>
<gene>
    <name evidence="7" type="ORF">HOLleu_08209</name>
</gene>
<evidence type="ECO:0000256" key="5">
    <source>
        <dbReference type="ARBA" id="ARBA00045227"/>
    </source>
</evidence>
<dbReference type="Proteomes" id="UP001152320">
    <property type="component" value="Chromosome 3"/>
</dbReference>
<comment type="caution">
    <text evidence="7">The sequence shown here is derived from an EMBL/GenBank/DDBJ whole genome shotgun (WGS) entry which is preliminary data.</text>
</comment>
<dbReference type="CDD" id="cd06661">
    <property type="entry name" value="GGCT_like"/>
    <property type="match status" value="1"/>
</dbReference>
<sequence length="184" mass="21159">MWVFGYGSLIWKVDFPYQEKYEGYIKGYCRRFWQASIDHRGFPEKPGRVVTLVESPEQDIVWGVAYKIAKEEIEKVKDHLDYREKNGYSRFTVSFYPVDISVQPFPCLVYTATPENPSYLGPAPLNKIAEQISKSVGPSGTNAEYLFQLAAAMKTRFPSIEDNHLFELEKAVRKMKGGAEENKK</sequence>
<dbReference type="InterPro" id="IPR036568">
    <property type="entry name" value="GGCT-like_sf"/>
</dbReference>
<keyword evidence="8" id="KW-1185">Reference proteome</keyword>
<evidence type="ECO:0000313" key="8">
    <source>
        <dbReference type="Proteomes" id="UP001152320"/>
    </source>
</evidence>
<comment type="similarity">
    <text evidence="1">Belongs to the gamma-glutamylcyclotransferase family. ChaC subfamily.</text>
</comment>
<dbReference type="InterPro" id="IPR006840">
    <property type="entry name" value="ChaC"/>
</dbReference>
<dbReference type="Pfam" id="PF04752">
    <property type="entry name" value="ChaC"/>
    <property type="match status" value="1"/>
</dbReference>
<dbReference type="GO" id="GO:0006751">
    <property type="term" value="P:glutathione catabolic process"/>
    <property type="evidence" value="ECO:0007669"/>
    <property type="project" value="InterPro"/>
</dbReference>
<dbReference type="GO" id="GO:0005737">
    <property type="term" value="C:cytoplasm"/>
    <property type="evidence" value="ECO:0007669"/>
    <property type="project" value="TreeGrafter"/>
</dbReference>
<evidence type="ECO:0000256" key="4">
    <source>
        <dbReference type="ARBA" id="ARBA00043195"/>
    </source>
</evidence>
<dbReference type="OrthoDB" id="1933483at2759"/>
<protein>
    <recommendedName>
        <fullName evidence="2">glutathione-specific gamma-glutamylcyclotransferase</fullName>
        <ecNumber evidence="2">4.3.2.7</ecNumber>
    </recommendedName>
    <alternativeName>
        <fullName evidence="4">Cation transport regulator-like protein 2</fullName>
    </alternativeName>
</protein>
<dbReference type="Gene3D" id="3.10.490.10">
    <property type="entry name" value="Gamma-glutamyl cyclotransferase-like"/>
    <property type="match status" value="1"/>
</dbReference>
<proteinExistence type="inferred from homology"/>
<evidence type="ECO:0000256" key="1">
    <source>
        <dbReference type="ARBA" id="ARBA00009662"/>
    </source>
</evidence>
<dbReference type="SUPFAM" id="SSF110857">
    <property type="entry name" value="Gamma-glutamyl cyclotransferase-like"/>
    <property type="match status" value="1"/>
</dbReference>
<dbReference type="GO" id="GO:0061928">
    <property type="term" value="F:glutathione specific gamma-glutamylcyclotransferase activity"/>
    <property type="evidence" value="ECO:0007669"/>
    <property type="project" value="UniProtKB-EC"/>
</dbReference>
<comment type="catalytic activity">
    <reaction evidence="6">
        <text>glutathione = L-cysteinylglycine + 5-oxo-L-proline</text>
        <dbReference type="Rhea" id="RHEA:47724"/>
        <dbReference type="ChEBI" id="CHEBI:57925"/>
        <dbReference type="ChEBI" id="CHEBI:58402"/>
        <dbReference type="ChEBI" id="CHEBI:61694"/>
        <dbReference type="EC" id="4.3.2.7"/>
    </reaction>
</comment>
<dbReference type="AlphaFoldDB" id="A0A9Q1CH81"/>
<evidence type="ECO:0000313" key="7">
    <source>
        <dbReference type="EMBL" id="KAJ8045243.1"/>
    </source>
</evidence>
<comment type="function">
    <text evidence="5">Catalyzes the cleavage of glutathione into 5-oxo-L-proline and a Cys-Gly dipeptide. Acts specifically on glutathione, but not on other gamma-glutamyl peptides.</text>
</comment>
<dbReference type="PANTHER" id="PTHR12192">
    <property type="entry name" value="CATION TRANSPORT PROTEIN CHAC-RELATED"/>
    <property type="match status" value="1"/>
</dbReference>
<organism evidence="7 8">
    <name type="scientific">Holothuria leucospilota</name>
    <name type="common">Black long sea cucumber</name>
    <name type="synonym">Mertensiothuria leucospilota</name>
    <dbReference type="NCBI Taxonomy" id="206669"/>
    <lineage>
        <taxon>Eukaryota</taxon>
        <taxon>Metazoa</taxon>
        <taxon>Echinodermata</taxon>
        <taxon>Eleutherozoa</taxon>
        <taxon>Echinozoa</taxon>
        <taxon>Holothuroidea</taxon>
        <taxon>Aspidochirotacea</taxon>
        <taxon>Aspidochirotida</taxon>
        <taxon>Holothuriidae</taxon>
        <taxon>Holothuria</taxon>
    </lineage>
</organism>
<evidence type="ECO:0000256" key="2">
    <source>
        <dbReference type="ARBA" id="ARBA00012344"/>
    </source>
</evidence>
<name>A0A9Q1CH81_HOLLE</name>
<keyword evidence="3" id="KW-0456">Lyase</keyword>
<evidence type="ECO:0000256" key="6">
    <source>
        <dbReference type="ARBA" id="ARBA00048073"/>
    </source>
</evidence>